<protein>
    <submittedName>
        <fullName evidence="1">Uncharacterized protein</fullName>
    </submittedName>
</protein>
<accession>A0A0T7GEU0</accession>
<evidence type="ECO:0000313" key="1">
    <source>
        <dbReference type="EMBL" id="CDZ45831.1"/>
    </source>
</evidence>
<name>A0A0T7GEU0_NEOGA</name>
<reference evidence="1 2" key="1">
    <citation type="submission" date="2014-08" db="EMBL/GenBank/DDBJ databases">
        <authorList>
            <person name="Chen Y.-H."/>
        </authorList>
    </citation>
    <scope>NUCLEOTIDE SEQUENCE [LARGE SCALE GENOMIC DNA]</scope>
</reference>
<sequence>MERRDFPALFCRWWLVWFFPHGFATRYGRRTVHFEAFVYLVASVIWFDEVHPSQAPAAEKPYDVDFRARW</sequence>
<evidence type="ECO:0000313" key="2">
    <source>
        <dbReference type="Proteomes" id="UP000039660"/>
    </source>
</evidence>
<organism evidence="1 2">
    <name type="scientific">Neorhizobium galegae bv. officinalis</name>
    <dbReference type="NCBI Taxonomy" id="323656"/>
    <lineage>
        <taxon>Bacteria</taxon>
        <taxon>Pseudomonadati</taxon>
        <taxon>Pseudomonadota</taxon>
        <taxon>Alphaproteobacteria</taxon>
        <taxon>Hyphomicrobiales</taxon>
        <taxon>Rhizobiaceae</taxon>
        <taxon>Rhizobium/Agrobacterium group</taxon>
        <taxon>Neorhizobium</taxon>
    </lineage>
</organism>
<dbReference type="Proteomes" id="UP000039660">
    <property type="component" value="Unassembled WGS sequence"/>
</dbReference>
<dbReference type="AlphaFoldDB" id="A0A0T7GEU0"/>
<gene>
    <name evidence="1" type="ORF">NGAL_HAMBI1189_11020</name>
</gene>
<proteinExistence type="predicted"/>
<dbReference type="EMBL" id="CCRK01000002">
    <property type="protein sequence ID" value="CDZ45831.1"/>
    <property type="molecule type" value="Genomic_DNA"/>
</dbReference>